<accession>A0A9P4VRC6</accession>
<gene>
    <name evidence="2" type="ORF">M501DRAFT_1031365</name>
</gene>
<evidence type="ECO:0000313" key="3">
    <source>
        <dbReference type="Proteomes" id="UP000799429"/>
    </source>
</evidence>
<proteinExistence type="predicted"/>
<organism evidence="2 3">
    <name type="scientific">Patellaria atrata CBS 101060</name>
    <dbReference type="NCBI Taxonomy" id="1346257"/>
    <lineage>
        <taxon>Eukaryota</taxon>
        <taxon>Fungi</taxon>
        <taxon>Dikarya</taxon>
        <taxon>Ascomycota</taxon>
        <taxon>Pezizomycotina</taxon>
        <taxon>Dothideomycetes</taxon>
        <taxon>Dothideomycetes incertae sedis</taxon>
        <taxon>Patellariales</taxon>
        <taxon>Patellariaceae</taxon>
        <taxon>Patellaria</taxon>
    </lineage>
</organism>
<reference evidence="2" key="1">
    <citation type="journal article" date="2020" name="Stud. Mycol.">
        <title>101 Dothideomycetes genomes: a test case for predicting lifestyles and emergence of pathogens.</title>
        <authorList>
            <person name="Haridas S."/>
            <person name="Albert R."/>
            <person name="Binder M."/>
            <person name="Bloem J."/>
            <person name="Labutti K."/>
            <person name="Salamov A."/>
            <person name="Andreopoulos B."/>
            <person name="Baker S."/>
            <person name="Barry K."/>
            <person name="Bills G."/>
            <person name="Bluhm B."/>
            <person name="Cannon C."/>
            <person name="Castanera R."/>
            <person name="Culley D."/>
            <person name="Daum C."/>
            <person name="Ezra D."/>
            <person name="Gonzalez J."/>
            <person name="Henrissat B."/>
            <person name="Kuo A."/>
            <person name="Liang C."/>
            <person name="Lipzen A."/>
            <person name="Lutzoni F."/>
            <person name="Magnuson J."/>
            <person name="Mondo S."/>
            <person name="Nolan M."/>
            <person name="Ohm R."/>
            <person name="Pangilinan J."/>
            <person name="Park H.-J."/>
            <person name="Ramirez L."/>
            <person name="Alfaro M."/>
            <person name="Sun H."/>
            <person name="Tritt A."/>
            <person name="Yoshinaga Y."/>
            <person name="Zwiers L.-H."/>
            <person name="Turgeon B."/>
            <person name="Goodwin S."/>
            <person name="Spatafora J."/>
            <person name="Crous P."/>
            <person name="Grigoriev I."/>
        </authorList>
    </citation>
    <scope>NUCLEOTIDE SEQUENCE</scope>
    <source>
        <strain evidence="2">CBS 101060</strain>
    </source>
</reference>
<keyword evidence="3" id="KW-1185">Reference proteome</keyword>
<feature type="region of interest" description="Disordered" evidence="1">
    <location>
        <begin position="161"/>
        <end position="235"/>
    </location>
</feature>
<name>A0A9P4VRC6_9PEZI</name>
<comment type="caution">
    <text evidence="2">The sequence shown here is derived from an EMBL/GenBank/DDBJ whole genome shotgun (WGS) entry which is preliminary data.</text>
</comment>
<feature type="region of interest" description="Disordered" evidence="1">
    <location>
        <begin position="1"/>
        <end position="91"/>
    </location>
</feature>
<dbReference type="Proteomes" id="UP000799429">
    <property type="component" value="Unassembled WGS sequence"/>
</dbReference>
<evidence type="ECO:0000256" key="1">
    <source>
        <dbReference type="SAM" id="MobiDB-lite"/>
    </source>
</evidence>
<protein>
    <submittedName>
        <fullName evidence="2">Uncharacterized protein</fullName>
    </submittedName>
</protein>
<dbReference type="AlphaFoldDB" id="A0A9P4VRC6"/>
<evidence type="ECO:0000313" key="2">
    <source>
        <dbReference type="EMBL" id="KAF2839250.1"/>
    </source>
</evidence>
<sequence length="319" mass="35992">MVSNKLELMQAMKDNAPKPIHSPSTNLLLQKGPKVKAKSTTEEPSRGLEVVSSLSKRDMDEDENDQMTLNVPDGDFGNGNKAQHGAGVKDYGKVSTSKDKVIDFESDLGTFTLQLRLDELLEEDTTDVLEEDAALMRPTLSLKEEELKAGDLAAHRHIKILDSPFNPNPNYQDKPEVPKNTYPIDIIDDYANNTSSPLAQCSGESVDSISAAPSRPRASGEREVSGSRPEPPSPTVEEIYADQVRVRQDIFWEKEFGKAEEIQKLRDFLWCYQSDHRSQLKLDPVNDQYEGRFYHGDRMDYGIPVEKQLAKPKKKWWGR</sequence>
<dbReference type="EMBL" id="MU006095">
    <property type="protein sequence ID" value="KAF2839250.1"/>
    <property type="molecule type" value="Genomic_DNA"/>
</dbReference>
<feature type="compositionally biased region" description="Polar residues" evidence="1">
    <location>
        <begin position="191"/>
        <end position="208"/>
    </location>
</feature>